<accession>A0A0C2I525</accession>
<comment type="caution">
    <text evidence="1">The sequence shown here is derived from an EMBL/GenBank/DDBJ whole genome shotgun (WGS) entry which is preliminary data.</text>
</comment>
<gene>
    <name evidence="1" type="ORF">RF11_12097</name>
</gene>
<dbReference type="AlphaFoldDB" id="A0A0C2I525"/>
<dbReference type="Proteomes" id="UP000031668">
    <property type="component" value="Unassembled WGS sequence"/>
</dbReference>
<evidence type="ECO:0000313" key="1">
    <source>
        <dbReference type="EMBL" id="KII60248.1"/>
    </source>
</evidence>
<protein>
    <submittedName>
        <fullName evidence="1">Uncharacterized protein</fullName>
    </submittedName>
</protein>
<organism evidence="1 2">
    <name type="scientific">Thelohanellus kitauei</name>
    <name type="common">Myxosporean</name>
    <dbReference type="NCBI Taxonomy" id="669202"/>
    <lineage>
        <taxon>Eukaryota</taxon>
        <taxon>Metazoa</taxon>
        <taxon>Cnidaria</taxon>
        <taxon>Myxozoa</taxon>
        <taxon>Myxosporea</taxon>
        <taxon>Bivalvulida</taxon>
        <taxon>Platysporina</taxon>
        <taxon>Myxobolidae</taxon>
        <taxon>Thelohanellus</taxon>
    </lineage>
</organism>
<keyword evidence="2" id="KW-1185">Reference proteome</keyword>
<sequence length="104" mass="12360">MNFVIYYHYHGYFHQFVLTCTETQCKTSTDFIYDTPALVLFSINTRKPFPNFIIWLDERGEWKAQRILLMRGRVVEHRCLVESCQMTLKTINRFSMIASKIGIS</sequence>
<dbReference type="EMBL" id="JWZT01005743">
    <property type="protein sequence ID" value="KII60248.1"/>
    <property type="molecule type" value="Genomic_DNA"/>
</dbReference>
<name>A0A0C2I525_THEKT</name>
<reference evidence="1 2" key="1">
    <citation type="journal article" date="2014" name="Genome Biol. Evol.">
        <title>The genome of the myxosporean Thelohanellus kitauei shows adaptations to nutrient acquisition within its fish host.</title>
        <authorList>
            <person name="Yang Y."/>
            <person name="Xiong J."/>
            <person name="Zhou Z."/>
            <person name="Huo F."/>
            <person name="Miao W."/>
            <person name="Ran C."/>
            <person name="Liu Y."/>
            <person name="Zhang J."/>
            <person name="Feng J."/>
            <person name="Wang M."/>
            <person name="Wang M."/>
            <person name="Wang L."/>
            <person name="Yao B."/>
        </authorList>
    </citation>
    <scope>NUCLEOTIDE SEQUENCE [LARGE SCALE GENOMIC DNA]</scope>
    <source>
        <strain evidence="1">Wuqing</strain>
    </source>
</reference>
<proteinExistence type="predicted"/>
<evidence type="ECO:0000313" key="2">
    <source>
        <dbReference type="Proteomes" id="UP000031668"/>
    </source>
</evidence>